<evidence type="ECO:0000256" key="3">
    <source>
        <dbReference type="ARBA" id="ARBA00022729"/>
    </source>
</evidence>
<dbReference type="EMBL" id="DVNM01000029">
    <property type="protein sequence ID" value="HIU69407.1"/>
    <property type="molecule type" value="Genomic_DNA"/>
</dbReference>
<reference evidence="7" key="1">
    <citation type="submission" date="2020-10" db="EMBL/GenBank/DDBJ databases">
        <authorList>
            <person name="Gilroy R."/>
        </authorList>
    </citation>
    <scope>NUCLEOTIDE SEQUENCE</scope>
    <source>
        <strain evidence="7">CHK176-6737</strain>
    </source>
</reference>
<protein>
    <submittedName>
        <fullName evidence="7">ABC transporter substrate-binding protein</fullName>
    </submittedName>
</protein>
<dbReference type="PRINTS" id="PR00337">
    <property type="entry name" value="LEUILEVALBP"/>
</dbReference>
<dbReference type="Proteomes" id="UP000824125">
    <property type="component" value="Unassembled WGS sequence"/>
</dbReference>
<evidence type="ECO:0000313" key="7">
    <source>
        <dbReference type="EMBL" id="HIU69407.1"/>
    </source>
</evidence>
<gene>
    <name evidence="7" type="ORF">IAD23_05545</name>
</gene>
<keyword evidence="3 5" id="KW-0732">Signal</keyword>
<evidence type="ECO:0000256" key="4">
    <source>
        <dbReference type="ARBA" id="ARBA00022970"/>
    </source>
</evidence>
<evidence type="ECO:0000256" key="1">
    <source>
        <dbReference type="ARBA" id="ARBA00010062"/>
    </source>
</evidence>
<dbReference type="SUPFAM" id="SSF53822">
    <property type="entry name" value="Periplasmic binding protein-like I"/>
    <property type="match status" value="1"/>
</dbReference>
<reference evidence="7" key="2">
    <citation type="journal article" date="2021" name="PeerJ">
        <title>Extensive microbial diversity within the chicken gut microbiome revealed by metagenomics and culture.</title>
        <authorList>
            <person name="Gilroy R."/>
            <person name="Ravi A."/>
            <person name="Getino M."/>
            <person name="Pursley I."/>
            <person name="Horton D.L."/>
            <person name="Alikhan N.F."/>
            <person name="Baker D."/>
            <person name="Gharbi K."/>
            <person name="Hall N."/>
            <person name="Watson M."/>
            <person name="Adriaenssens E.M."/>
            <person name="Foster-Nyarko E."/>
            <person name="Jarju S."/>
            <person name="Secka A."/>
            <person name="Antonio M."/>
            <person name="Oren A."/>
            <person name="Chaudhuri R.R."/>
            <person name="La Ragione R."/>
            <person name="Hildebrand F."/>
            <person name="Pallen M.J."/>
        </authorList>
    </citation>
    <scope>NUCLEOTIDE SEQUENCE</scope>
    <source>
        <strain evidence="7">CHK176-6737</strain>
    </source>
</reference>
<keyword evidence="2" id="KW-0813">Transport</keyword>
<dbReference type="InterPro" id="IPR000709">
    <property type="entry name" value="Leu_Ile_Val-bd"/>
</dbReference>
<accession>A0A9D1SNF0</accession>
<dbReference type="Pfam" id="PF13458">
    <property type="entry name" value="Peripla_BP_6"/>
    <property type="match status" value="1"/>
</dbReference>
<dbReference type="PANTHER" id="PTHR30483:SF6">
    <property type="entry name" value="PERIPLASMIC BINDING PROTEIN OF ABC TRANSPORTER FOR NATURAL AMINO ACIDS"/>
    <property type="match status" value="1"/>
</dbReference>
<keyword evidence="4" id="KW-0029">Amino-acid transport</keyword>
<dbReference type="InterPro" id="IPR028082">
    <property type="entry name" value="Peripla_BP_I"/>
</dbReference>
<organism evidence="7 8">
    <name type="scientific">Candidatus Scybalenecus merdavium</name>
    <dbReference type="NCBI Taxonomy" id="2840939"/>
    <lineage>
        <taxon>Bacteria</taxon>
        <taxon>Bacillati</taxon>
        <taxon>Bacillota</taxon>
        <taxon>Clostridia</taxon>
        <taxon>Eubacteriales</taxon>
        <taxon>Oscillospiraceae</taxon>
        <taxon>Oscillospiraceae incertae sedis</taxon>
        <taxon>Candidatus Scybalenecus</taxon>
    </lineage>
</organism>
<comment type="similarity">
    <text evidence="1">Belongs to the leucine-binding protein family.</text>
</comment>
<proteinExistence type="inferred from homology"/>
<feature type="chain" id="PRO_5039412448" evidence="5">
    <location>
        <begin position="38"/>
        <end position="406"/>
    </location>
</feature>
<evidence type="ECO:0000313" key="8">
    <source>
        <dbReference type="Proteomes" id="UP000824125"/>
    </source>
</evidence>
<feature type="signal peptide" evidence="5">
    <location>
        <begin position="1"/>
        <end position="37"/>
    </location>
</feature>
<dbReference type="CDD" id="cd06347">
    <property type="entry name" value="PBP1_ABC_LivK_ligand_binding-like"/>
    <property type="match status" value="1"/>
</dbReference>
<name>A0A9D1SNF0_9FIRM</name>
<dbReference type="GO" id="GO:0006865">
    <property type="term" value="P:amino acid transport"/>
    <property type="evidence" value="ECO:0007669"/>
    <property type="project" value="UniProtKB-KW"/>
</dbReference>
<dbReference type="AlphaFoldDB" id="A0A9D1SNF0"/>
<evidence type="ECO:0000256" key="5">
    <source>
        <dbReference type="SAM" id="SignalP"/>
    </source>
</evidence>
<comment type="caution">
    <text evidence="7">The sequence shown here is derived from an EMBL/GenBank/DDBJ whole genome shotgun (WGS) entry which is preliminary data.</text>
</comment>
<dbReference type="Gene3D" id="3.40.50.2300">
    <property type="match status" value="2"/>
</dbReference>
<dbReference type="InterPro" id="IPR051010">
    <property type="entry name" value="BCAA_transport"/>
</dbReference>
<dbReference type="InterPro" id="IPR028081">
    <property type="entry name" value="Leu-bd"/>
</dbReference>
<dbReference type="PANTHER" id="PTHR30483">
    <property type="entry name" value="LEUCINE-SPECIFIC-BINDING PROTEIN"/>
    <property type="match status" value="1"/>
</dbReference>
<evidence type="ECO:0000259" key="6">
    <source>
        <dbReference type="Pfam" id="PF13458"/>
    </source>
</evidence>
<evidence type="ECO:0000256" key="2">
    <source>
        <dbReference type="ARBA" id="ARBA00022448"/>
    </source>
</evidence>
<feature type="domain" description="Leucine-binding protein" evidence="6">
    <location>
        <begin position="57"/>
        <end position="389"/>
    </location>
</feature>
<sequence>MSILPEFYLNGGISLKKKFTKFLAVVLAAAMIALSFAACSGGQSDAGNDSGSTGGTTLKIGGIGPLTGDAAAYGQAVQNGAQLAVDEINAAGGINGIQIEFKMEDDENNAERSVNAYNTLKDWGMQILMGTVTSTPCIAVAEETHNDNMFMLTPSGTAVECIKYDNAFRVCFSDPNQGTASAQYIHDQNLATNVFAIYDSSNAYSAGIYENFATKAQELGMTVNAAAFTSDSNKDFSVQLQQAKSSGAEMIFLPIYYTEASLILTQANNLGLDVKFFGCDGLDGILNVENFNTDLAEGVMLLTPYAAISSDEKTQKFTSDYEAKFGITPIQFAADAYDAIYIIKAAAEKAGVTAGMETSALCDALKAAMLEIEVPGITGTMTWNADGEPNKEPKGMIIQNGQYVAM</sequence>